<evidence type="ECO:0000256" key="13">
    <source>
        <dbReference type="ARBA" id="ARBA00022842"/>
    </source>
</evidence>
<dbReference type="GO" id="GO:0019843">
    <property type="term" value="F:rRNA binding"/>
    <property type="evidence" value="ECO:0007669"/>
    <property type="project" value="UniProtKB-KW"/>
</dbReference>
<dbReference type="GO" id="GO:0010468">
    <property type="term" value="P:regulation of gene expression"/>
    <property type="evidence" value="ECO:0007669"/>
    <property type="project" value="TreeGrafter"/>
</dbReference>
<keyword evidence="8 15" id="KW-0819">tRNA processing</keyword>
<feature type="binding site" evidence="15">
    <location>
        <position position="213"/>
    </location>
    <ligand>
        <name>Mg(2+)</name>
        <dbReference type="ChEBI" id="CHEBI:18420"/>
    </ligand>
</feature>
<dbReference type="EMBL" id="CP159837">
    <property type="protein sequence ID" value="XCM35550.1"/>
    <property type="molecule type" value="Genomic_DNA"/>
</dbReference>
<dbReference type="PANTHER" id="PTHR11207:SF0">
    <property type="entry name" value="RIBONUCLEASE 3"/>
    <property type="match status" value="1"/>
</dbReference>
<keyword evidence="6 15" id="KW-0698">rRNA processing</keyword>
<dbReference type="InterPro" id="IPR011907">
    <property type="entry name" value="RNase_III"/>
</dbReference>
<reference evidence="19" key="1">
    <citation type="submission" date="2024-07" db="EMBL/GenBank/DDBJ databases">
        <authorList>
            <person name="Kim Y.J."/>
            <person name="Jeong J.Y."/>
        </authorList>
    </citation>
    <scope>NUCLEOTIDE SEQUENCE</scope>
    <source>
        <strain evidence="19">GIHE-MW2</strain>
    </source>
</reference>
<evidence type="ECO:0000256" key="1">
    <source>
        <dbReference type="ARBA" id="ARBA00000109"/>
    </source>
</evidence>
<dbReference type="InterPro" id="IPR036389">
    <property type="entry name" value="RNase_III_sf"/>
</dbReference>
<dbReference type="GO" id="GO:0046872">
    <property type="term" value="F:metal ion binding"/>
    <property type="evidence" value="ECO:0007669"/>
    <property type="project" value="UniProtKB-KW"/>
</dbReference>
<evidence type="ECO:0000259" key="17">
    <source>
        <dbReference type="PROSITE" id="PS50137"/>
    </source>
</evidence>
<dbReference type="Pfam" id="PF14622">
    <property type="entry name" value="Ribonucleas_3_3"/>
    <property type="match status" value="1"/>
</dbReference>
<accession>A0AAU8JAE5</accession>
<dbReference type="SUPFAM" id="SSF69065">
    <property type="entry name" value="RNase III domain-like"/>
    <property type="match status" value="1"/>
</dbReference>
<feature type="domain" description="RNase III" evidence="18">
    <location>
        <begin position="166"/>
        <end position="301"/>
    </location>
</feature>
<comment type="catalytic activity">
    <reaction evidence="1 15">
        <text>Endonucleolytic cleavage to 5'-phosphomonoester.</text>
        <dbReference type="EC" id="3.1.26.3"/>
    </reaction>
</comment>
<dbReference type="FunFam" id="1.10.1520.10:FF:000001">
    <property type="entry name" value="Ribonuclease 3"/>
    <property type="match status" value="1"/>
</dbReference>
<comment type="cofactor">
    <cofactor evidence="15">
        <name>Mg(2+)</name>
        <dbReference type="ChEBI" id="CHEBI:18420"/>
    </cofactor>
</comment>
<dbReference type="PANTHER" id="PTHR11207">
    <property type="entry name" value="RIBONUCLEASE III"/>
    <property type="match status" value="1"/>
</dbReference>
<name>A0AAU8JAE5_9CYAN</name>
<dbReference type="PROSITE" id="PS50142">
    <property type="entry name" value="RNASE_3_2"/>
    <property type="match status" value="1"/>
</dbReference>
<keyword evidence="16" id="KW-0175">Coiled coil</keyword>
<dbReference type="InterPro" id="IPR000999">
    <property type="entry name" value="RNase_III_dom"/>
</dbReference>
<evidence type="ECO:0000313" key="19">
    <source>
        <dbReference type="EMBL" id="XCM35550.1"/>
    </source>
</evidence>
<dbReference type="NCBIfam" id="TIGR02191">
    <property type="entry name" value="RNaseIII"/>
    <property type="match status" value="1"/>
</dbReference>
<evidence type="ECO:0000256" key="2">
    <source>
        <dbReference type="ARBA" id="ARBA00004496"/>
    </source>
</evidence>
<evidence type="ECO:0000256" key="12">
    <source>
        <dbReference type="ARBA" id="ARBA00022801"/>
    </source>
</evidence>
<dbReference type="CDD" id="cd00593">
    <property type="entry name" value="RIBOc"/>
    <property type="match status" value="1"/>
</dbReference>
<evidence type="ECO:0000256" key="5">
    <source>
        <dbReference type="ARBA" id="ARBA00022490"/>
    </source>
</evidence>
<keyword evidence="15" id="KW-0699">rRNA-binding</keyword>
<comment type="subunit">
    <text evidence="4 15">Homodimer.</text>
</comment>
<feature type="binding site" evidence="15">
    <location>
        <position position="287"/>
    </location>
    <ligand>
        <name>Mg(2+)</name>
        <dbReference type="ChEBI" id="CHEBI:18420"/>
    </ligand>
</feature>
<dbReference type="InterPro" id="IPR041650">
    <property type="entry name" value="HEPN_Swt1"/>
</dbReference>
<dbReference type="GO" id="GO:0006364">
    <property type="term" value="P:rRNA processing"/>
    <property type="evidence" value="ECO:0007669"/>
    <property type="project" value="UniProtKB-UniRule"/>
</dbReference>
<evidence type="ECO:0000256" key="15">
    <source>
        <dbReference type="HAMAP-Rule" id="MF_00104"/>
    </source>
</evidence>
<dbReference type="SMART" id="SM00535">
    <property type="entry name" value="RIBOc"/>
    <property type="match status" value="1"/>
</dbReference>
<keyword evidence="9 15" id="KW-0540">Nuclease</keyword>
<keyword evidence="14 15" id="KW-0694">RNA-binding</keyword>
<dbReference type="HAMAP" id="MF_00104">
    <property type="entry name" value="RNase_III"/>
    <property type="match status" value="1"/>
</dbReference>
<evidence type="ECO:0000256" key="8">
    <source>
        <dbReference type="ARBA" id="ARBA00022694"/>
    </source>
</evidence>
<evidence type="ECO:0000256" key="4">
    <source>
        <dbReference type="ARBA" id="ARBA00011738"/>
    </source>
</evidence>
<evidence type="ECO:0000256" key="7">
    <source>
        <dbReference type="ARBA" id="ARBA00022664"/>
    </source>
</evidence>
<feature type="domain" description="DRBM" evidence="17">
    <location>
        <begin position="340"/>
        <end position="410"/>
    </location>
</feature>
<dbReference type="InterPro" id="IPR014720">
    <property type="entry name" value="dsRBD_dom"/>
</dbReference>
<dbReference type="AlphaFoldDB" id="A0AAU8JAE5"/>
<dbReference type="FunFam" id="3.30.160.20:FF:000003">
    <property type="entry name" value="Ribonuclease 3"/>
    <property type="match status" value="1"/>
</dbReference>
<comment type="subcellular location">
    <subcellularLocation>
        <location evidence="2 15">Cytoplasm</location>
    </subcellularLocation>
</comment>
<protein>
    <recommendedName>
        <fullName evidence="15">Ribonuclease 3</fullName>
        <ecNumber evidence="15">3.1.26.3</ecNumber>
    </recommendedName>
    <alternativeName>
        <fullName evidence="15">Ribonuclease III</fullName>
        <shortName evidence="15">RNase III</shortName>
    </alternativeName>
</protein>
<keyword evidence="13 15" id="KW-0460">Magnesium</keyword>
<evidence type="ECO:0000256" key="6">
    <source>
        <dbReference type="ARBA" id="ARBA00022552"/>
    </source>
</evidence>
<dbReference type="GO" id="GO:0003725">
    <property type="term" value="F:double-stranded RNA binding"/>
    <property type="evidence" value="ECO:0007669"/>
    <property type="project" value="TreeGrafter"/>
</dbReference>
<evidence type="ECO:0000256" key="9">
    <source>
        <dbReference type="ARBA" id="ARBA00022722"/>
    </source>
</evidence>
<dbReference type="EC" id="3.1.26.3" evidence="15"/>
<dbReference type="Gene3D" id="3.30.160.20">
    <property type="match status" value="1"/>
</dbReference>
<dbReference type="SUPFAM" id="SSF54768">
    <property type="entry name" value="dsRNA-binding domain-like"/>
    <property type="match status" value="1"/>
</dbReference>
<proteinExistence type="inferred from homology"/>
<dbReference type="Pfam" id="PF18731">
    <property type="entry name" value="HEPN_Swt1"/>
    <property type="match status" value="1"/>
</dbReference>
<keyword evidence="5 15" id="KW-0963">Cytoplasm</keyword>
<feature type="active site" evidence="15">
    <location>
        <position position="290"/>
    </location>
</feature>
<dbReference type="RefSeq" id="WP_354634920.1">
    <property type="nucleotide sequence ID" value="NZ_CP159837.1"/>
</dbReference>
<evidence type="ECO:0000256" key="3">
    <source>
        <dbReference type="ARBA" id="ARBA00010183"/>
    </source>
</evidence>
<dbReference type="GO" id="GO:0005737">
    <property type="term" value="C:cytoplasm"/>
    <property type="evidence" value="ECO:0007669"/>
    <property type="project" value="UniProtKB-SubCell"/>
</dbReference>
<dbReference type="PROSITE" id="PS50137">
    <property type="entry name" value="DS_RBD"/>
    <property type="match status" value="1"/>
</dbReference>
<keyword evidence="7 15" id="KW-0507">mRNA processing</keyword>
<gene>
    <name evidence="15 19" type="primary">rnc</name>
    <name evidence="19" type="ORF">ABWT76_004239</name>
</gene>
<feature type="active site" evidence="15">
    <location>
        <position position="217"/>
    </location>
</feature>
<evidence type="ECO:0000259" key="18">
    <source>
        <dbReference type="PROSITE" id="PS50142"/>
    </source>
</evidence>
<keyword evidence="10 15" id="KW-0479">Metal-binding</keyword>
<dbReference type="CDD" id="cd10845">
    <property type="entry name" value="DSRM_RNAse_III_family"/>
    <property type="match status" value="1"/>
</dbReference>
<keyword evidence="11 15" id="KW-0255">Endonuclease</keyword>
<evidence type="ECO:0000256" key="10">
    <source>
        <dbReference type="ARBA" id="ARBA00022723"/>
    </source>
</evidence>
<feature type="coiled-coil region" evidence="16">
    <location>
        <begin position="122"/>
        <end position="156"/>
    </location>
</feature>
<feature type="binding site" evidence="15">
    <location>
        <position position="290"/>
    </location>
    <ligand>
        <name>Mg(2+)</name>
        <dbReference type="ChEBI" id="CHEBI:18420"/>
    </ligand>
</feature>
<evidence type="ECO:0000256" key="16">
    <source>
        <dbReference type="SAM" id="Coils"/>
    </source>
</evidence>
<comment type="function">
    <text evidence="15">Digests double-stranded RNA. Involved in the processing of primary rRNA transcript to yield the immediate precursors to the large and small rRNAs (23S and 16S). Processes some mRNAs, and tRNAs when they are encoded in the rRNA operon. Processes pre-crRNA and tracrRNA of type II CRISPR loci if present in the organism.</text>
</comment>
<dbReference type="GO" id="GO:0006397">
    <property type="term" value="P:mRNA processing"/>
    <property type="evidence" value="ECO:0007669"/>
    <property type="project" value="UniProtKB-UniRule"/>
</dbReference>
<organism evidence="19">
    <name type="scientific">Planktothricoides raciborskii GIHE-MW2</name>
    <dbReference type="NCBI Taxonomy" id="2792601"/>
    <lineage>
        <taxon>Bacteria</taxon>
        <taxon>Bacillati</taxon>
        <taxon>Cyanobacteriota</taxon>
        <taxon>Cyanophyceae</taxon>
        <taxon>Oscillatoriophycideae</taxon>
        <taxon>Oscillatoriales</taxon>
        <taxon>Oscillatoriaceae</taxon>
        <taxon>Planktothricoides</taxon>
    </lineage>
</organism>
<dbReference type="GO" id="GO:0004525">
    <property type="term" value="F:ribonuclease III activity"/>
    <property type="evidence" value="ECO:0007669"/>
    <property type="project" value="UniProtKB-UniRule"/>
</dbReference>
<dbReference type="Gene3D" id="1.10.1520.10">
    <property type="entry name" value="Ribonuclease III domain"/>
    <property type="match status" value="1"/>
</dbReference>
<evidence type="ECO:0000256" key="11">
    <source>
        <dbReference type="ARBA" id="ARBA00022759"/>
    </source>
</evidence>
<sequence>MMMSNRDRISKGLELLNEGLYPYFEQQMEQKYGDKWEDQANKHLQNHTTMKKTKVKDKLREDTGELLKAMSNEWKKVFKDNENLDNGEKGIVEELLQFRHNYSHKNNYAFSAEDTYRAIDSIVRLLKAVNAEEKIIQELEKHKKELFQIIGQEENRQKNPQTTANLERIRVKLAELLGKLPFQDVSLLQDALTHRSYLYENPKEAKTDNELLEFLGDAVLNFLSGEYLYEKYKEEKDEGDLTRLRSALVEDKQLAKFAEQLELGKWMRLGKGAIADGAKDNLSVLSNTFEAIIGAYFLDSQMNAVRDFVRSLFDSVIEEIIAVSPQIDDYQTDTPQIAIDPKNQLQQWVQKNQGAILPQYRVIKEEGLPHDKTFTVQVSINGKVYAQGTGSTKKEAEKQAAGNALKKLGLL</sequence>
<keyword evidence="12 15" id="KW-0378">Hydrolase</keyword>
<dbReference type="GO" id="GO:0008033">
    <property type="term" value="P:tRNA processing"/>
    <property type="evidence" value="ECO:0007669"/>
    <property type="project" value="UniProtKB-KW"/>
</dbReference>
<dbReference type="SMART" id="SM00358">
    <property type="entry name" value="DSRM"/>
    <property type="match status" value="1"/>
</dbReference>
<dbReference type="GO" id="GO:0042802">
    <property type="term" value="F:identical protein binding"/>
    <property type="evidence" value="ECO:0007669"/>
    <property type="project" value="UniProtKB-ARBA"/>
</dbReference>
<comment type="similarity">
    <text evidence="3">Belongs to the ribonuclease III family.</text>
</comment>
<dbReference type="Pfam" id="PF00035">
    <property type="entry name" value="dsrm"/>
    <property type="match status" value="1"/>
</dbReference>
<evidence type="ECO:0000256" key="14">
    <source>
        <dbReference type="ARBA" id="ARBA00022884"/>
    </source>
</evidence>